<gene>
    <name evidence="1" type="ORF">METZ01_LOCUS367586</name>
</gene>
<sequence length="306" mass="35603">KGKEKGGTITTINIWEEGYNLPDPDIELISQSTGVIHITAQEVCREYIMEIAKAFGIEDDDWEEDGWKNPETNEKITYSEIRSKIKKFNSFLYRGGCPEKGCLFSGLKKHYPNIDWKEWLVGGNVPVGFGNPEMDEAKAKKDIRRLCKWYLKKQLFRPIEEDIKNLCRIDLRSFEQYSAILKNHFRASPFEMVKFAFDEYEWVPTQFFKRGKQEARIYGKVISWLTEEEKTKQKEIPNEGYNFPLSGIIGKYPKEELSNGKPFGGGTPTADIFVISRNLLIDRLGEQHFEEVQFSRKGTKQRTKEN</sequence>
<feature type="non-terminal residue" evidence="1">
    <location>
        <position position="306"/>
    </location>
</feature>
<evidence type="ECO:0000313" key="1">
    <source>
        <dbReference type="EMBL" id="SVD14732.1"/>
    </source>
</evidence>
<dbReference type="EMBL" id="UINC01132421">
    <property type="protein sequence ID" value="SVD14732.1"/>
    <property type="molecule type" value="Genomic_DNA"/>
</dbReference>
<proteinExistence type="predicted"/>
<accession>A0A382SYU0</accession>
<protein>
    <submittedName>
        <fullName evidence="1">Uncharacterized protein</fullName>
    </submittedName>
</protein>
<dbReference type="AlphaFoldDB" id="A0A382SYU0"/>
<name>A0A382SYU0_9ZZZZ</name>
<reference evidence="1" key="1">
    <citation type="submission" date="2018-05" db="EMBL/GenBank/DDBJ databases">
        <authorList>
            <person name="Lanie J.A."/>
            <person name="Ng W.-L."/>
            <person name="Kazmierczak K.M."/>
            <person name="Andrzejewski T.M."/>
            <person name="Davidsen T.M."/>
            <person name="Wayne K.J."/>
            <person name="Tettelin H."/>
            <person name="Glass J.I."/>
            <person name="Rusch D."/>
            <person name="Podicherti R."/>
            <person name="Tsui H.-C.T."/>
            <person name="Winkler M.E."/>
        </authorList>
    </citation>
    <scope>NUCLEOTIDE SEQUENCE</scope>
</reference>
<feature type="non-terminal residue" evidence="1">
    <location>
        <position position="1"/>
    </location>
</feature>
<organism evidence="1">
    <name type="scientific">marine metagenome</name>
    <dbReference type="NCBI Taxonomy" id="408172"/>
    <lineage>
        <taxon>unclassified sequences</taxon>
        <taxon>metagenomes</taxon>
        <taxon>ecological metagenomes</taxon>
    </lineage>
</organism>